<dbReference type="EC" id="2.7.1.183" evidence="2"/>
<evidence type="ECO:0000256" key="13">
    <source>
        <dbReference type="ARBA" id="ARBA00025665"/>
    </source>
</evidence>
<keyword evidence="10" id="KW-0735">Signal-anchor</keyword>
<dbReference type="EMBL" id="OU015568">
    <property type="protein sequence ID" value="CAG5083255.1"/>
    <property type="molecule type" value="Genomic_DNA"/>
</dbReference>
<evidence type="ECO:0000313" key="19">
    <source>
        <dbReference type="Proteomes" id="UP001158576"/>
    </source>
</evidence>
<evidence type="ECO:0000256" key="9">
    <source>
        <dbReference type="ARBA" id="ARBA00022840"/>
    </source>
</evidence>
<protein>
    <recommendedName>
        <fullName evidence="3">Protein O-mannose kinase</fullName>
        <ecNumber evidence="2">2.7.1.183</ecNumber>
    </recommendedName>
    <alternativeName>
        <fullName evidence="16">Protein kinase-like protein SgK196</fullName>
    </alternativeName>
    <alternativeName>
        <fullName evidence="15">Sugen kinase 196</fullName>
    </alternativeName>
</protein>
<comment type="catalytic activity">
    <reaction evidence="14">
        <text>3-O-[beta-D-GalNAc-(1-&gt;3)-beta-D-GlcNAc-(1-&gt;4)-alpha-D-Man]-L-Thr-[protein] + ATP = 3-O-[beta-D-GalNAc-(1-&gt;3)-beta-D-GlcNAc-(1-&gt;4)-(O-6-P-alpha-D-Man)]-Thr-[protein] + ADP + H(+)</text>
        <dbReference type="Rhea" id="RHEA:52616"/>
        <dbReference type="Rhea" id="RHEA-COMP:13308"/>
        <dbReference type="Rhea" id="RHEA-COMP:13309"/>
        <dbReference type="ChEBI" id="CHEBI:15378"/>
        <dbReference type="ChEBI" id="CHEBI:30616"/>
        <dbReference type="ChEBI" id="CHEBI:136709"/>
        <dbReference type="ChEBI" id="CHEBI:136710"/>
        <dbReference type="ChEBI" id="CHEBI:456216"/>
        <dbReference type="EC" id="2.7.1.183"/>
    </reaction>
</comment>
<keyword evidence="9" id="KW-0067">ATP-binding</keyword>
<sequence length="288" mass="32364">MEHKGPEIRMVHKEVAQAVNSSLDLRLEKDSNQCPLGYYRLPEMESCDQWLACDDIEERIVVTHTNLGNGLGKSFSKATLDGVPVAFIRTREDKLTSEKIVNRVRLGFENLKMLQPHPRITQLIGYCLAGNTTVMITELGQYGDLRQFLLSSEYKEFTLLQRFDTALQVVEALEYVHESPGGSRINCDMNTVGQALAQFIVLSDFRVVLNDVDDLPAGDSKTNQKSQCVVGRSNINATADHSFEAPERRWPWPGKLPKQIDPAELRAVLKGKVEDYTGNIELKKGSQK</sequence>
<evidence type="ECO:0000256" key="6">
    <source>
        <dbReference type="ARBA" id="ARBA00022741"/>
    </source>
</evidence>
<dbReference type="InterPro" id="IPR039318">
    <property type="entry name" value="POMK"/>
</dbReference>
<evidence type="ECO:0000256" key="3">
    <source>
        <dbReference type="ARBA" id="ARBA00015906"/>
    </source>
</evidence>
<organism evidence="18 19">
    <name type="scientific">Oikopleura dioica</name>
    <name type="common">Tunicate</name>
    <dbReference type="NCBI Taxonomy" id="34765"/>
    <lineage>
        <taxon>Eukaryota</taxon>
        <taxon>Metazoa</taxon>
        <taxon>Chordata</taxon>
        <taxon>Tunicata</taxon>
        <taxon>Appendicularia</taxon>
        <taxon>Copelata</taxon>
        <taxon>Oikopleuridae</taxon>
        <taxon>Oikopleura</taxon>
    </lineage>
</organism>
<evidence type="ECO:0000256" key="2">
    <source>
        <dbReference type="ARBA" id="ARBA00011932"/>
    </source>
</evidence>
<evidence type="ECO:0000256" key="5">
    <source>
        <dbReference type="ARBA" id="ARBA00022692"/>
    </source>
</evidence>
<evidence type="ECO:0000256" key="10">
    <source>
        <dbReference type="ARBA" id="ARBA00022968"/>
    </source>
</evidence>
<evidence type="ECO:0000256" key="11">
    <source>
        <dbReference type="ARBA" id="ARBA00022989"/>
    </source>
</evidence>
<dbReference type="PANTHER" id="PTHR22618:SF2">
    <property type="entry name" value="PROTEIN O-MANNOSE KINASE"/>
    <property type="match status" value="1"/>
</dbReference>
<evidence type="ECO:0000256" key="8">
    <source>
        <dbReference type="ARBA" id="ARBA00022824"/>
    </source>
</evidence>
<keyword evidence="7" id="KW-0418">Kinase</keyword>
<keyword evidence="19" id="KW-1185">Reference proteome</keyword>
<evidence type="ECO:0000256" key="1">
    <source>
        <dbReference type="ARBA" id="ARBA00004648"/>
    </source>
</evidence>
<dbReference type="Proteomes" id="UP001158576">
    <property type="component" value="Chromosome PAR"/>
</dbReference>
<evidence type="ECO:0000256" key="15">
    <source>
        <dbReference type="ARBA" id="ARBA00030304"/>
    </source>
</evidence>
<gene>
    <name evidence="18" type="ORF">OKIOD_LOCUS1883</name>
</gene>
<evidence type="ECO:0000313" key="18">
    <source>
        <dbReference type="EMBL" id="CAG5083255.1"/>
    </source>
</evidence>
<evidence type="ECO:0000256" key="7">
    <source>
        <dbReference type="ARBA" id="ARBA00022777"/>
    </source>
</evidence>
<feature type="domain" description="Protein kinase" evidence="17">
    <location>
        <begin position="61"/>
        <end position="288"/>
    </location>
</feature>
<dbReference type="InterPro" id="IPR001245">
    <property type="entry name" value="Ser-Thr/Tyr_kinase_cat_dom"/>
</dbReference>
<keyword evidence="4" id="KW-0808">Transferase</keyword>
<dbReference type="SUPFAM" id="SSF56112">
    <property type="entry name" value="Protein kinase-like (PK-like)"/>
    <property type="match status" value="1"/>
</dbReference>
<dbReference type="PANTHER" id="PTHR22618">
    <property type="entry name" value="PROTEIN O-MANNOSE KINASE"/>
    <property type="match status" value="1"/>
</dbReference>
<evidence type="ECO:0000256" key="16">
    <source>
        <dbReference type="ARBA" id="ARBA00030430"/>
    </source>
</evidence>
<dbReference type="Gene3D" id="1.10.510.10">
    <property type="entry name" value="Transferase(Phosphotransferase) domain 1"/>
    <property type="match status" value="1"/>
</dbReference>
<keyword evidence="12" id="KW-0472">Membrane</keyword>
<comment type="subcellular location">
    <subcellularLocation>
        <location evidence="1">Endoplasmic reticulum membrane</location>
        <topology evidence="1">Single-pass type II membrane protein</topology>
    </subcellularLocation>
</comment>
<name>A0ABN7RUE8_OIKDI</name>
<evidence type="ECO:0000256" key="4">
    <source>
        <dbReference type="ARBA" id="ARBA00022679"/>
    </source>
</evidence>
<evidence type="ECO:0000256" key="14">
    <source>
        <dbReference type="ARBA" id="ARBA00029343"/>
    </source>
</evidence>
<dbReference type="Pfam" id="PF07714">
    <property type="entry name" value="PK_Tyr_Ser-Thr"/>
    <property type="match status" value="1"/>
</dbReference>
<accession>A0ABN7RUE8</accession>
<keyword evidence="11" id="KW-1133">Transmembrane helix</keyword>
<reference evidence="18 19" key="1">
    <citation type="submission" date="2021-04" db="EMBL/GenBank/DDBJ databases">
        <authorList>
            <person name="Bliznina A."/>
        </authorList>
    </citation>
    <scope>NUCLEOTIDE SEQUENCE [LARGE SCALE GENOMIC DNA]</scope>
</reference>
<keyword evidence="6" id="KW-0547">Nucleotide-binding</keyword>
<dbReference type="InterPro" id="IPR000719">
    <property type="entry name" value="Prot_kinase_dom"/>
</dbReference>
<evidence type="ECO:0000259" key="17">
    <source>
        <dbReference type="PROSITE" id="PS50011"/>
    </source>
</evidence>
<evidence type="ECO:0000256" key="12">
    <source>
        <dbReference type="ARBA" id="ARBA00023136"/>
    </source>
</evidence>
<keyword evidence="5" id="KW-0812">Transmembrane</keyword>
<proteinExistence type="predicted"/>
<comment type="function">
    <text evidence="13">Protein O-mannose kinase that specifically mediates phosphorylation at the 6-position of an O-mannose of the trisaccharide (N-acetylgalactosamine (GalNAc)-beta-1,3-N-acetylglucosamine (GlcNAc)-beta-1,4-mannose) to generate phosphorylated O-mannosyl trisaccharide (N-acetylgalactosamine-beta-1,3-N-acetylglucosamine-beta-1,4-(phosphate-6-)mannose). Phosphorylated O-mannosyl trisaccharide is a carbohydrate structure present in alpha-dystroglycan (DAG1), which is required for binding laminin G-like domain-containing extracellular proteins with high affinity. Only shows kinase activity when the GalNAc-beta-3-GlcNAc-beta-terminus is linked to the 4-position of O-mannose, suggesting that this disaccharide serves as the substrate recognition motif.</text>
</comment>
<dbReference type="InterPro" id="IPR011009">
    <property type="entry name" value="Kinase-like_dom_sf"/>
</dbReference>
<dbReference type="PROSITE" id="PS50011">
    <property type="entry name" value="PROTEIN_KINASE_DOM"/>
    <property type="match status" value="1"/>
</dbReference>
<keyword evidence="8" id="KW-0256">Endoplasmic reticulum</keyword>